<evidence type="ECO:0000313" key="1">
    <source>
        <dbReference type="EMBL" id="CAH8247183.1"/>
    </source>
</evidence>
<dbReference type="RefSeq" id="WP_213431385.1">
    <property type="nucleotide sequence ID" value="NZ_AP031286.1"/>
</dbReference>
<gene>
    <name evidence="1" type="ORF">WJ0W_004418</name>
</gene>
<proteinExistence type="predicted"/>
<organism evidence="1 2">
    <name type="scientific">Paenibacillus melissococcoides</name>
    <dbReference type="NCBI Taxonomy" id="2912268"/>
    <lineage>
        <taxon>Bacteria</taxon>
        <taxon>Bacillati</taxon>
        <taxon>Bacillota</taxon>
        <taxon>Bacilli</taxon>
        <taxon>Bacillales</taxon>
        <taxon>Paenibacillaceae</taxon>
        <taxon>Paenibacillus</taxon>
    </lineage>
</organism>
<keyword evidence="2" id="KW-1185">Reference proteome</keyword>
<accession>A0ABN8U7V0</accession>
<reference evidence="1" key="1">
    <citation type="submission" date="2022-06" db="EMBL/GenBank/DDBJ databases">
        <authorList>
            <person name="Dietemann V."/>
            <person name="Ory F."/>
            <person name="Dainat B."/>
            <person name="Oberhansli S."/>
        </authorList>
    </citation>
    <scope>NUCLEOTIDE SEQUENCE</scope>
    <source>
        <strain evidence="1">Ena-SAMPLE-TAB-26-04-2022-14:26:32:270-5432</strain>
    </source>
</reference>
<dbReference type="Proteomes" id="UP001154322">
    <property type="component" value="Unassembled WGS sequence"/>
</dbReference>
<name>A0ABN8U7V0_9BACL</name>
<comment type="caution">
    <text evidence="1">The sequence shown here is derived from an EMBL/GenBank/DDBJ whole genome shotgun (WGS) entry which is preliminary data.</text>
</comment>
<sequence>MKRTEPLSQNWVTVVIRPEGCHSPKPARMSERVDKGVFIGQTQAYEVQYEGQALQVTTIIRFWIMIFGLGTSSRWSTFF</sequence>
<evidence type="ECO:0000313" key="2">
    <source>
        <dbReference type="Proteomes" id="UP001154322"/>
    </source>
</evidence>
<dbReference type="EMBL" id="CALYLO010000006">
    <property type="protein sequence ID" value="CAH8247183.1"/>
    <property type="molecule type" value="Genomic_DNA"/>
</dbReference>
<protein>
    <submittedName>
        <fullName evidence="1">Uncharacterized protein</fullName>
    </submittedName>
</protein>